<name>A0A917AUV1_9BACI</name>
<keyword evidence="1" id="KW-0132">Cell division</keyword>
<dbReference type="Proteomes" id="UP000605259">
    <property type="component" value="Unassembled WGS sequence"/>
</dbReference>
<dbReference type="AlphaFoldDB" id="A0A917AUV1"/>
<evidence type="ECO:0008006" key="7">
    <source>
        <dbReference type="Google" id="ProtNLM"/>
    </source>
</evidence>
<proteinExistence type="predicted"/>
<comment type="function">
    <text evidence="4">Cell division protein that is part of the divisome complex and is recruited early to the Z-ring. Probably stimulates Z-ring formation, perhaps through the cross-linking of FtsZ protofilaments. Its function overlaps with FtsA.</text>
</comment>
<sequence>MSIISKLFDLPEKATNRRNGEQEQESQLVLFELKVYEDASTVANYLLQNKSVIMSMKTDNIDVVQQAVSFLDGVLHVIGGDMKEVGEGIFLCVPNNVSVSGSISEALLQRDEVEDEEMVEEAPIEEVPTYEEVFQEEAFKEIESEEVSSYKETYTEESKLYRDEDIEEEKRRLGLTRR</sequence>
<evidence type="ECO:0000256" key="4">
    <source>
        <dbReference type="ARBA" id="ARBA00044936"/>
    </source>
</evidence>
<dbReference type="EMBL" id="BMFK01000002">
    <property type="protein sequence ID" value="GGE77101.1"/>
    <property type="molecule type" value="Genomic_DNA"/>
</dbReference>
<reference evidence="5" key="1">
    <citation type="journal article" date="2014" name="Int. J. Syst. Evol. Microbiol.">
        <title>Complete genome sequence of Corynebacterium casei LMG S-19264T (=DSM 44701T), isolated from a smear-ripened cheese.</title>
        <authorList>
            <consortium name="US DOE Joint Genome Institute (JGI-PGF)"/>
            <person name="Walter F."/>
            <person name="Albersmeier A."/>
            <person name="Kalinowski J."/>
            <person name="Ruckert C."/>
        </authorList>
    </citation>
    <scope>NUCLEOTIDE SEQUENCE</scope>
    <source>
        <strain evidence="5">CGMCC 1.12698</strain>
    </source>
</reference>
<dbReference type="PANTHER" id="PTHR35798">
    <property type="entry name" value="CELL DIVISION PROTEIN SEPF"/>
    <property type="match status" value="1"/>
</dbReference>
<dbReference type="PANTHER" id="PTHR35798:SF1">
    <property type="entry name" value="CELL DIVISION PROTEIN SEPF"/>
    <property type="match status" value="1"/>
</dbReference>
<comment type="caution">
    <text evidence="5">The sequence shown here is derived from an EMBL/GenBank/DDBJ whole genome shotgun (WGS) entry which is preliminary data.</text>
</comment>
<dbReference type="InterPro" id="IPR038594">
    <property type="entry name" value="SepF-like_sf"/>
</dbReference>
<dbReference type="InterPro" id="IPR007561">
    <property type="entry name" value="Cell_div_SepF/SepF-rel"/>
</dbReference>
<accession>A0A917AUV1</accession>
<keyword evidence="6" id="KW-1185">Reference proteome</keyword>
<dbReference type="Pfam" id="PF04472">
    <property type="entry name" value="SepF"/>
    <property type="match status" value="1"/>
</dbReference>
<evidence type="ECO:0000256" key="2">
    <source>
        <dbReference type="ARBA" id="ARBA00023210"/>
    </source>
</evidence>
<evidence type="ECO:0000256" key="3">
    <source>
        <dbReference type="ARBA" id="ARBA00023306"/>
    </source>
</evidence>
<gene>
    <name evidence="5" type="ORF">GCM10007140_28490</name>
</gene>
<dbReference type="Gene3D" id="3.30.110.150">
    <property type="entry name" value="SepF-like protein"/>
    <property type="match status" value="1"/>
</dbReference>
<reference evidence="5" key="2">
    <citation type="submission" date="2020-09" db="EMBL/GenBank/DDBJ databases">
        <authorList>
            <person name="Sun Q."/>
            <person name="Zhou Y."/>
        </authorList>
    </citation>
    <scope>NUCLEOTIDE SEQUENCE</scope>
    <source>
        <strain evidence="5">CGMCC 1.12698</strain>
    </source>
</reference>
<dbReference type="InterPro" id="IPR023052">
    <property type="entry name" value="Cell_div_SepF"/>
</dbReference>
<keyword evidence="2" id="KW-0717">Septation</keyword>
<evidence type="ECO:0000256" key="1">
    <source>
        <dbReference type="ARBA" id="ARBA00022618"/>
    </source>
</evidence>
<evidence type="ECO:0000313" key="5">
    <source>
        <dbReference type="EMBL" id="GGE77101.1"/>
    </source>
</evidence>
<dbReference type="RefSeq" id="WP_188389141.1">
    <property type="nucleotide sequence ID" value="NZ_BMFK01000002.1"/>
</dbReference>
<evidence type="ECO:0000313" key="6">
    <source>
        <dbReference type="Proteomes" id="UP000605259"/>
    </source>
</evidence>
<keyword evidence="3" id="KW-0131">Cell cycle</keyword>
<dbReference type="GO" id="GO:0000917">
    <property type="term" value="P:division septum assembly"/>
    <property type="evidence" value="ECO:0007669"/>
    <property type="project" value="UniProtKB-KW"/>
</dbReference>
<organism evidence="5 6">
    <name type="scientific">Priestia taiwanensis</name>
    <dbReference type="NCBI Taxonomy" id="1347902"/>
    <lineage>
        <taxon>Bacteria</taxon>
        <taxon>Bacillati</taxon>
        <taxon>Bacillota</taxon>
        <taxon>Bacilli</taxon>
        <taxon>Bacillales</taxon>
        <taxon>Bacillaceae</taxon>
        <taxon>Priestia</taxon>
    </lineage>
</organism>
<protein>
    <recommendedName>
        <fullName evidence="7">Cell division protein SepF</fullName>
    </recommendedName>
</protein>